<dbReference type="OrthoDB" id="7593728at2"/>
<dbReference type="GO" id="GO:0006596">
    <property type="term" value="P:polyamine biosynthetic process"/>
    <property type="evidence" value="ECO:0007669"/>
    <property type="project" value="TreeGrafter"/>
</dbReference>
<proteinExistence type="predicted"/>
<gene>
    <name evidence="3" type="ORF">CC117_18770</name>
</gene>
<protein>
    <submittedName>
        <fullName evidence="3">Putative methyltransferase</fullName>
    </submittedName>
</protein>
<evidence type="ECO:0000259" key="2">
    <source>
        <dbReference type="Pfam" id="PF01861"/>
    </source>
</evidence>
<comment type="caution">
    <text evidence="3">The sequence shown here is derived from an EMBL/GenBank/DDBJ whole genome shotgun (WGS) entry which is preliminary data.</text>
</comment>
<keyword evidence="3" id="KW-0808">Transferase</keyword>
<evidence type="ECO:0000313" key="4">
    <source>
        <dbReference type="Proteomes" id="UP000179627"/>
    </source>
</evidence>
<dbReference type="EMBL" id="MBLM01000118">
    <property type="protein sequence ID" value="OHV36217.1"/>
    <property type="molecule type" value="Genomic_DNA"/>
</dbReference>
<dbReference type="PANTHER" id="PTHR23290">
    <property type="entry name" value="RRNA N6-ADENOSINE-METHYLTRANSFERASE METTL5"/>
    <property type="match status" value="1"/>
</dbReference>
<keyword evidence="4" id="KW-1185">Reference proteome</keyword>
<dbReference type="AlphaFoldDB" id="A0A1S1QR87"/>
<dbReference type="GO" id="GO:0003676">
    <property type="term" value="F:nucleic acid binding"/>
    <property type="evidence" value="ECO:0007669"/>
    <property type="project" value="InterPro"/>
</dbReference>
<dbReference type="SUPFAM" id="SSF53335">
    <property type="entry name" value="S-adenosyl-L-methionine-dependent methyltransferases"/>
    <property type="match status" value="1"/>
</dbReference>
<evidence type="ECO:0000256" key="1">
    <source>
        <dbReference type="SAM" id="MobiDB-lite"/>
    </source>
</evidence>
<feature type="region of interest" description="Disordered" evidence="1">
    <location>
        <begin position="96"/>
        <end position="116"/>
    </location>
</feature>
<dbReference type="Pfam" id="PF01861">
    <property type="entry name" value="BpsA_C"/>
    <property type="match status" value="1"/>
</dbReference>
<sequence length="609" mass="64050">MNVDMTGRNSSVDAVSAYLGGFGVRSRPLREILSLLTRASQPIETLIAATATPRRAVEDLLRNLGEDLTEDSGRFRIRPDMSAEYRAFFGLDDIDPGPGLGSDPGPGAGAGPVLEGPSGAAPVEALAALIAAAPAPRRDLDHVAATAQTLARRVSWLNSTYDLAGRRVLFVGDHDLTSIALARACPRTEITVVDIDERTLAYIDETARAENLAIRTLFGDLRCTLPAAARDWADLVLTDPPYTPDGVGLFLGRGLSGLRDRTNGVVVVAYGHSRLHPMLGFQVQQSMQQFGVVFETILPAFNRYDGAQAVGSASDLYVCAPTTRTWKVLDRLAESFGTRIYTHGRQSVESATQVELGAATTVIGEVTPAGTPEARKGEAAPTAPAVPAAGAGTRRLGLRALFTGSDYLRDLRPDAEVAVDLTADPGPLLLRGLLAVTATRARLVVPADHPDVSARDARDQLAALVEPKYRLTFRPVPPADPGAARYVAVRAELVGGGAGGGGGFVARWLLERAHGRIGNVLREGVIRAAAGDGRTVSKNEARALVRALIIEPGQDGQDGQRGGGGQDVLELTAMEVPRAALERLLTAVRGELGAGVPSPGVPPSTAGRT</sequence>
<dbReference type="GO" id="GO:0032259">
    <property type="term" value="P:methylation"/>
    <property type="evidence" value="ECO:0007669"/>
    <property type="project" value="UniProtKB-KW"/>
</dbReference>
<dbReference type="Gene3D" id="3.40.50.150">
    <property type="entry name" value="Vaccinia Virus protein VP39"/>
    <property type="match status" value="1"/>
</dbReference>
<accession>A0A1S1QR87</accession>
<dbReference type="PROSITE" id="PS00092">
    <property type="entry name" value="N6_MTASE"/>
    <property type="match status" value="1"/>
</dbReference>
<organism evidence="3 4">
    <name type="scientific">Parafrankia colletiae</name>
    <dbReference type="NCBI Taxonomy" id="573497"/>
    <lineage>
        <taxon>Bacteria</taxon>
        <taxon>Bacillati</taxon>
        <taxon>Actinomycetota</taxon>
        <taxon>Actinomycetes</taxon>
        <taxon>Frankiales</taxon>
        <taxon>Frankiaceae</taxon>
        <taxon>Parafrankia</taxon>
    </lineage>
</organism>
<feature type="region of interest" description="Disordered" evidence="1">
    <location>
        <begin position="368"/>
        <end position="388"/>
    </location>
</feature>
<feature type="compositionally biased region" description="Gly residues" evidence="1">
    <location>
        <begin position="98"/>
        <end position="110"/>
    </location>
</feature>
<feature type="compositionally biased region" description="Low complexity" evidence="1">
    <location>
        <begin position="379"/>
        <end position="388"/>
    </location>
</feature>
<dbReference type="PANTHER" id="PTHR23290:SF0">
    <property type="entry name" value="RRNA N6-ADENOSINE-METHYLTRANSFERASE METTL5"/>
    <property type="match status" value="1"/>
</dbReference>
<keyword evidence="3" id="KW-0489">Methyltransferase</keyword>
<reference evidence="4" key="1">
    <citation type="submission" date="2016-07" db="EMBL/GenBank/DDBJ databases">
        <title>Sequence Frankia sp. strain CcI1.17.</title>
        <authorList>
            <person name="Ghodhbane-Gtari F."/>
            <person name="Swanson E."/>
            <person name="Gueddou A."/>
            <person name="Morris K."/>
            <person name="Hezbri K."/>
            <person name="Ktari A."/>
            <person name="Nouioui I."/>
            <person name="Abebe-Akele F."/>
            <person name="Simpson S."/>
            <person name="Thomas K."/>
            <person name="Gtari M."/>
            <person name="Tisa L.S."/>
            <person name="Hurst S."/>
        </authorList>
    </citation>
    <scope>NUCLEOTIDE SEQUENCE [LARGE SCALE GENOMIC DNA]</scope>
    <source>
        <strain evidence="4">Cc1.17</strain>
    </source>
</reference>
<dbReference type="InterPro" id="IPR002052">
    <property type="entry name" value="DNA_methylase_N6_adenine_CS"/>
</dbReference>
<name>A0A1S1QR87_9ACTN</name>
<evidence type="ECO:0000313" key="3">
    <source>
        <dbReference type="EMBL" id="OHV36217.1"/>
    </source>
</evidence>
<feature type="domain" description="N(4)-bis(aminopropyl)spermidine synthase C-terminal" evidence="2">
    <location>
        <begin position="129"/>
        <end position="308"/>
    </location>
</feature>
<dbReference type="Proteomes" id="UP000179627">
    <property type="component" value="Unassembled WGS sequence"/>
</dbReference>
<dbReference type="InterPro" id="IPR051720">
    <property type="entry name" value="rRNA_MeTrfase/Polyamine_Synth"/>
</dbReference>
<dbReference type="GO" id="GO:0008168">
    <property type="term" value="F:methyltransferase activity"/>
    <property type="evidence" value="ECO:0007669"/>
    <property type="project" value="UniProtKB-KW"/>
</dbReference>
<dbReference type="InterPro" id="IPR029063">
    <property type="entry name" value="SAM-dependent_MTases_sf"/>
</dbReference>
<dbReference type="InterPro" id="IPR002723">
    <property type="entry name" value="BpsA_C"/>
</dbReference>